<dbReference type="PANTHER" id="PTHR22916">
    <property type="entry name" value="GLYCOSYLTRANSFERASE"/>
    <property type="match status" value="1"/>
</dbReference>
<protein>
    <submittedName>
        <fullName evidence="4">Glycosyltransferase family 2 protein</fullName>
    </submittedName>
</protein>
<dbReference type="GO" id="GO:0016757">
    <property type="term" value="F:glycosyltransferase activity"/>
    <property type="evidence" value="ECO:0007669"/>
    <property type="project" value="UniProtKB-KW"/>
</dbReference>
<keyword evidence="2 4" id="KW-0808">Transferase</keyword>
<dbReference type="EMBL" id="CP030280">
    <property type="protein sequence ID" value="AWY97568.1"/>
    <property type="molecule type" value="Genomic_DNA"/>
</dbReference>
<accession>A0A2Z4U977</accession>
<dbReference type="SUPFAM" id="SSF53448">
    <property type="entry name" value="Nucleotide-diphospho-sugar transferases"/>
    <property type="match status" value="1"/>
</dbReference>
<evidence type="ECO:0000256" key="1">
    <source>
        <dbReference type="ARBA" id="ARBA00022676"/>
    </source>
</evidence>
<dbReference type="AlphaFoldDB" id="A0A2Z4U977"/>
<gene>
    <name evidence="4" type="ORF">DQQ01_04740</name>
</gene>
<feature type="domain" description="Glycosyltransferase 2-like" evidence="3">
    <location>
        <begin position="5"/>
        <end position="162"/>
    </location>
</feature>
<evidence type="ECO:0000256" key="2">
    <source>
        <dbReference type="ARBA" id="ARBA00022679"/>
    </source>
</evidence>
<evidence type="ECO:0000259" key="3">
    <source>
        <dbReference type="Pfam" id="PF00535"/>
    </source>
</evidence>
<dbReference type="RefSeq" id="WP_111918831.1">
    <property type="nucleotide sequence ID" value="NZ_CP030280.1"/>
</dbReference>
<name>A0A2Z4U977_9FIRM</name>
<dbReference type="Pfam" id="PF00535">
    <property type="entry name" value="Glycos_transf_2"/>
    <property type="match status" value="1"/>
</dbReference>
<organism evidence="4 5">
    <name type="scientific">Blautia argi</name>
    <dbReference type="NCBI Taxonomy" id="1912897"/>
    <lineage>
        <taxon>Bacteria</taxon>
        <taxon>Bacillati</taxon>
        <taxon>Bacillota</taxon>
        <taxon>Clostridia</taxon>
        <taxon>Lachnospirales</taxon>
        <taxon>Lachnospiraceae</taxon>
        <taxon>Blautia</taxon>
    </lineage>
</organism>
<keyword evidence="5" id="KW-1185">Reference proteome</keyword>
<dbReference type="PANTHER" id="PTHR22916:SF51">
    <property type="entry name" value="GLYCOSYLTRANSFERASE EPSH-RELATED"/>
    <property type="match status" value="1"/>
</dbReference>
<keyword evidence="1" id="KW-0328">Glycosyltransferase</keyword>
<dbReference type="KEGG" id="blau:DQQ01_04740"/>
<evidence type="ECO:0000313" key="5">
    <source>
        <dbReference type="Proteomes" id="UP000250003"/>
    </source>
</evidence>
<dbReference type="CDD" id="cd00761">
    <property type="entry name" value="Glyco_tranf_GTA_type"/>
    <property type="match status" value="1"/>
</dbReference>
<proteinExistence type="predicted"/>
<dbReference type="InterPro" id="IPR029044">
    <property type="entry name" value="Nucleotide-diphossugar_trans"/>
</dbReference>
<evidence type="ECO:0000313" key="4">
    <source>
        <dbReference type="EMBL" id="AWY97568.1"/>
    </source>
</evidence>
<dbReference type="OrthoDB" id="1640114at2"/>
<reference evidence="5" key="1">
    <citation type="submission" date="2018-06" db="EMBL/GenBank/DDBJ databases">
        <title>Description of Blautia argi sp. nov., a new anaerobic isolated from dog feces.</title>
        <authorList>
            <person name="Chang Y.-H."/>
            <person name="Paek J."/>
            <person name="Shin Y."/>
        </authorList>
    </citation>
    <scope>NUCLEOTIDE SEQUENCE [LARGE SCALE GENOMIC DNA]</scope>
    <source>
        <strain evidence="5">KCTC 15426</strain>
    </source>
</reference>
<dbReference type="Proteomes" id="UP000250003">
    <property type="component" value="Chromosome"/>
</dbReference>
<sequence>MKLASIVVPVYNIEKYIKNCIESLCVQTYQNLEIILVDDGTLDNSGKICDEYAKRDSRIRVIHKENGGLSDARNKGAQTASGEYLFFVDGDDRVAPDLVEKTVLCAEIQNADMVIFDFESVEEDTGRRDLYHFDLPESTNVKTTPELILKTPAAWCRMYKKEFWDCSGIRYPEKIQYEDLATTPRLILKAKKIAYVGDKPLYFYMLREGSIMRSNNFERSYQDRKYVLSYLKEYFQEQGEEQRYEKEMEYLFFEHGYFVPSKEIILADTGSMWLKEFRSFALKNYPEMFKNPYIKQMSGKDKILLFLMRRKWYRIMNLLSGARKQKDSWKKE</sequence>
<dbReference type="Gene3D" id="3.90.550.10">
    <property type="entry name" value="Spore Coat Polysaccharide Biosynthesis Protein SpsA, Chain A"/>
    <property type="match status" value="1"/>
</dbReference>
<dbReference type="InterPro" id="IPR001173">
    <property type="entry name" value="Glyco_trans_2-like"/>
</dbReference>